<name>A0AAX6FNP7_IRIPA</name>
<sequence length="123" mass="14204">MRYCTSGSIGWPMIHANRDIRKVVTKVRDLRFRVVDSAGLEGNAASDTVFSLTSAMTWNVLTRSKFAIFLINVRFTPRLLKILEEKFAILIYLNVENQTMSQENYKVESKCSCWCLVRVYAEQ</sequence>
<gene>
    <name evidence="1" type="ORF">M6B38_409910</name>
</gene>
<dbReference type="AlphaFoldDB" id="A0AAX6FNP7"/>
<organism evidence="1 2">
    <name type="scientific">Iris pallida</name>
    <name type="common">Sweet iris</name>
    <dbReference type="NCBI Taxonomy" id="29817"/>
    <lineage>
        <taxon>Eukaryota</taxon>
        <taxon>Viridiplantae</taxon>
        <taxon>Streptophyta</taxon>
        <taxon>Embryophyta</taxon>
        <taxon>Tracheophyta</taxon>
        <taxon>Spermatophyta</taxon>
        <taxon>Magnoliopsida</taxon>
        <taxon>Liliopsida</taxon>
        <taxon>Asparagales</taxon>
        <taxon>Iridaceae</taxon>
        <taxon>Iridoideae</taxon>
        <taxon>Irideae</taxon>
        <taxon>Iris</taxon>
    </lineage>
</organism>
<dbReference type="Proteomes" id="UP001140949">
    <property type="component" value="Unassembled WGS sequence"/>
</dbReference>
<keyword evidence="2" id="KW-1185">Reference proteome</keyword>
<comment type="caution">
    <text evidence="1">The sequence shown here is derived from an EMBL/GenBank/DDBJ whole genome shotgun (WGS) entry which is preliminary data.</text>
</comment>
<accession>A0AAX6FNP7</accession>
<protein>
    <submittedName>
        <fullName evidence="1">GTPase Der</fullName>
    </submittedName>
</protein>
<dbReference type="EMBL" id="JANAVB010027596">
    <property type="protein sequence ID" value="KAJ6817933.1"/>
    <property type="molecule type" value="Genomic_DNA"/>
</dbReference>
<reference evidence="1" key="2">
    <citation type="submission" date="2023-04" db="EMBL/GenBank/DDBJ databases">
        <authorList>
            <person name="Bruccoleri R.E."/>
            <person name="Oakeley E.J."/>
            <person name="Faust A.-M."/>
            <person name="Dessus-Babus S."/>
            <person name="Altorfer M."/>
            <person name="Burckhardt D."/>
            <person name="Oertli M."/>
            <person name="Naumann U."/>
            <person name="Petersen F."/>
            <person name="Wong J."/>
        </authorList>
    </citation>
    <scope>NUCLEOTIDE SEQUENCE</scope>
    <source>
        <strain evidence="1">GSM-AAB239-AS_SAM_17_03QT</strain>
        <tissue evidence="1">Leaf</tissue>
    </source>
</reference>
<reference evidence="1" key="1">
    <citation type="journal article" date="2023" name="GigaByte">
        <title>Genome assembly of the bearded iris, Iris pallida Lam.</title>
        <authorList>
            <person name="Bruccoleri R.E."/>
            <person name="Oakeley E.J."/>
            <person name="Faust A.M.E."/>
            <person name="Altorfer M."/>
            <person name="Dessus-Babus S."/>
            <person name="Burckhardt D."/>
            <person name="Oertli M."/>
            <person name="Naumann U."/>
            <person name="Petersen F."/>
            <person name="Wong J."/>
        </authorList>
    </citation>
    <scope>NUCLEOTIDE SEQUENCE</scope>
    <source>
        <strain evidence="1">GSM-AAB239-AS_SAM_17_03QT</strain>
    </source>
</reference>
<evidence type="ECO:0000313" key="1">
    <source>
        <dbReference type="EMBL" id="KAJ6817933.1"/>
    </source>
</evidence>
<proteinExistence type="predicted"/>
<evidence type="ECO:0000313" key="2">
    <source>
        <dbReference type="Proteomes" id="UP001140949"/>
    </source>
</evidence>